<feature type="non-terminal residue" evidence="1">
    <location>
        <position position="92"/>
    </location>
</feature>
<gene>
    <name evidence="1" type="ORF">OBE_13552</name>
</gene>
<sequence>MKKGLGKIRKIKKKHIFLALLAVIVLGGLVKAYSAWVGTTRIAFLNYQAIALGQISHANDNAMIKLSEITTDDFDHLDDYDMIIVNGMGLRI</sequence>
<comment type="caution">
    <text evidence="1">The sequence shown here is derived from an EMBL/GenBank/DDBJ whole genome shotgun (WGS) entry which is preliminary data.</text>
</comment>
<accession>K1S1K9</accession>
<organism evidence="1">
    <name type="scientific">human gut metagenome</name>
    <dbReference type="NCBI Taxonomy" id="408170"/>
    <lineage>
        <taxon>unclassified sequences</taxon>
        <taxon>metagenomes</taxon>
        <taxon>organismal metagenomes</taxon>
    </lineage>
</organism>
<reference evidence="1" key="1">
    <citation type="journal article" date="2013" name="Environ. Microbiol.">
        <title>Microbiota from the distal guts of lean and obese adolescents exhibit partial functional redundancy besides clear differences in community structure.</title>
        <authorList>
            <person name="Ferrer M."/>
            <person name="Ruiz A."/>
            <person name="Lanza F."/>
            <person name="Haange S.B."/>
            <person name="Oberbach A."/>
            <person name="Till H."/>
            <person name="Bargiela R."/>
            <person name="Campoy C."/>
            <person name="Segura M.T."/>
            <person name="Richter M."/>
            <person name="von Bergen M."/>
            <person name="Seifert J."/>
            <person name="Suarez A."/>
        </authorList>
    </citation>
    <scope>NUCLEOTIDE SEQUENCE</scope>
</reference>
<name>K1S1K9_9ZZZZ</name>
<dbReference type="EMBL" id="AJWZ01009354">
    <property type="protein sequence ID" value="EKC51548.1"/>
    <property type="molecule type" value="Genomic_DNA"/>
</dbReference>
<dbReference type="AlphaFoldDB" id="K1S1K9"/>
<protein>
    <submittedName>
        <fullName evidence="1">CobN/magnesium chelatase family protein</fullName>
    </submittedName>
</protein>
<evidence type="ECO:0000313" key="1">
    <source>
        <dbReference type="EMBL" id="EKC51548.1"/>
    </source>
</evidence>
<proteinExistence type="predicted"/>